<dbReference type="Pfam" id="PF00583">
    <property type="entry name" value="Acetyltransf_1"/>
    <property type="match status" value="1"/>
</dbReference>
<accession>A0ABS1T492</accession>
<dbReference type="Proteomes" id="UP000632377">
    <property type="component" value="Unassembled WGS sequence"/>
</dbReference>
<protein>
    <submittedName>
        <fullName evidence="2">GNAT family N-acetyltransferase</fullName>
    </submittedName>
</protein>
<dbReference type="RefSeq" id="WP_202746796.1">
    <property type="nucleotide sequence ID" value="NZ_JAESWC010000001.1"/>
</dbReference>
<evidence type="ECO:0000313" key="2">
    <source>
        <dbReference type="EMBL" id="MBL4934141.1"/>
    </source>
</evidence>
<dbReference type="CDD" id="cd04301">
    <property type="entry name" value="NAT_SF"/>
    <property type="match status" value="1"/>
</dbReference>
<evidence type="ECO:0000313" key="3">
    <source>
        <dbReference type="Proteomes" id="UP000632377"/>
    </source>
</evidence>
<comment type="caution">
    <text evidence="2">The sequence shown here is derived from an EMBL/GenBank/DDBJ whole genome shotgun (WGS) entry which is preliminary data.</text>
</comment>
<dbReference type="Gene3D" id="3.40.630.30">
    <property type="match status" value="1"/>
</dbReference>
<name>A0ABS1T492_9CLOT</name>
<dbReference type="EMBL" id="JAESWC010000001">
    <property type="protein sequence ID" value="MBL4934141.1"/>
    <property type="molecule type" value="Genomic_DNA"/>
</dbReference>
<dbReference type="InterPro" id="IPR016181">
    <property type="entry name" value="Acyl_CoA_acyltransferase"/>
</dbReference>
<organism evidence="2 3">
    <name type="scientific">Clostridium rhizosphaerae</name>
    <dbReference type="NCBI Taxonomy" id="2803861"/>
    <lineage>
        <taxon>Bacteria</taxon>
        <taxon>Bacillati</taxon>
        <taxon>Bacillota</taxon>
        <taxon>Clostridia</taxon>
        <taxon>Eubacteriales</taxon>
        <taxon>Clostridiaceae</taxon>
        <taxon>Clostridium</taxon>
    </lineage>
</organism>
<gene>
    <name evidence="2" type="ORF">JK636_00045</name>
</gene>
<dbReference type="InterPro" id="IPR000182">
    <property type="entry name" value="GNAT_dom"/>
</dbReference>
<evidence type="ECO:0000259" key="1">
    <source>
        <dbReference type="PROSITE" id="PS51186"/>
    </source>
</evidence>
<keyword evidence="3" id="KW-1185">Reference proteome</keyword>
<dbReference type="PROSITE" id="PS51186">
    <property type="entry name" value="GNAT"/>
    <property type="match status" value="1"/>
</dbReference>
<proteinExistence type="predicted"/>
<reference evidence="2 3" key="1">
    <citation type="submission" date="2021-01" db="EMBL/GenBank/DDBJ databases">
        <title>Genome public.</title>
        <authorList>
            <person name="Liu C."/>
            <person name="Sun Q."/>
        </authorList>
    </citation>
    <scope>NUCLEOTIDE SEQUENCE [LARGE SCALE GENOMIC DNA]</scope>
    <source>
        <strain evidence="2 3">YIM B02515</strain>
    </source>
</reference>
<dbReference type="SUPFAM" id="SSF55729">
    <property type="entry name" value="Acyl-CoA N-acyltransferases (Nat)"/>
    <property type="match status" value="1"/>
</dbReference>
<feature type="domain" description="N-acetyltransferase" evidence="1">
    <location>
        <begin position="24"/>
        <end position="177"/>
    </location>
</feature>
<sequence>MDNITISRPNTEEAELINEFFKIVLIDTFKRNGIEDLADTLAEEIKDKRKCLNEDIESNGRDRYFLIAKDNDKIVGSIEYGPSNDLIYSCTNGELKDLVEIGTVFVHPDYQNKEIGSKMLNEIFQRLREEGIEEFCFDSGYKKAQKTWSKMFGSPEYHLKDFWGKGADHMVWRIKVQDVLK</sequence>